<reference evidence="1" key="2">
    <citation type="journal article" date="2015" name="Fish Shellfish Immunol.">
        <title>Early steps in the European eel (Anguilla anguilla)-Vibrio vulnificus interaction in the gills: Role of the RtxA13 toxin.</title>
        <authorList>
            <person name="Callol A."/>
            <person name="Pajuelo D."/>
            <person name="Ebbesson L."/>
            <person name="Teles M."/>
            <person name="MacKenzie S."/>
            <person name="Amaro C."/>
        </authorList>
    </citation>
    <scope>NUCLEOTIDE SEQUENCE</scope>
</reference>
<protein>
    <submittedName>
        <fullName evidence="1">Uncharacterized protein</fullName>
    </submittedName>
</protein>
<proteinExistence type="predicted"/>
<reference evidence="1" key="1">
    <citation type="submission" date="2014-11" db="EMBL/GenBank/DDBJ databases">
        <authorList>
            <person name="Amaro Gonzalez C."/>
        </authorList>
    </citation>
    <scope>NUCLEOTIDE SEQUENCE</scope>
</reference>
<dbReference type="EMBL" id="GBXM01044261">
    <property type="protein sequence ID" value="JAH64316.1"/>
    <property type="molecule type" value="Transcribed_RNA"/>
</dbReference>
<dbReference type="AlphaFoldDB" id="A0A0E9UET5"/>
<evidence type="ECO:0000313" key="1">
    <source>
        <dbReference type="EMBL" id="JAH64316.1"/>
    </source>
</evidence>
<name>A0A0E9UET5_ANGAN</name>
<sequence length="25" mass="2690">MRSVVDCSPLDGEVVGSWSLSPGRR</sequence>
<accession>A0A0E9UET5</accession>
<organism evidence="1">
    <name type="scientific">Anguilla anguilla</name>
    <name type="common">European freshwater eel</name>
    <name type="synonym">Muraena anguilla</name>
    <dbReference type="NCBI Taxonomy" id="7936"/>
    <lineage>
        <taxon>Eukaryota</taxon>
        <taxon>Metazoa</taxon>
        <taxon>Chordata</taxon>
        <taxon>Craniata</taxon>
        <taxon>Vertebrata</taxon>
        <taxon>Euteleostomi</taxon>
        <taxon>Actinopterygii</taxon>
        <taxon>Neopterygii</taxon>
        <taxon>Teleostei</taxon>
        <taxon>Anguilliformes</taxon>
        <taxon>Anguillidae</taxon>
        <taxon>Anguilla</taxon>
    </lineage>
</organism>